<name>A0A852X2I3_9MICO</name>
<gene>
    <name evidence="2" type="ORF">BJY28_001156</name>
</gene>
<keyword evidence="3" id="KW-1185">Reference proteome</keyword>
<evidence type="ECO:0000313" key="2">
    <source>
        <dbReference type="EMBL" id="NYG36687.1"/>
    </source>
</evidence>
<evidence type="ECO:0000259" key="1">
    <source>
        <dbReference type="Pfam" id="PF00144"/>
    </source>
</evidence>
<protein>
    <submittedName>
        <fullName evidence="2">CubicO group peptidase (Beta-lactamase class C family)</fullName>
    </submittedName>
</protein>
<organism evidence="2 3">
    <name type="scientific">Janibacter alkaliphilus</name>
    <dbReference type="NCBI Taxonomy" id="1069963"/>
    <lineage>
        <taxon>Bacteria</taxon>
        <taxon>Bacillati</taxon>
        <taxon>Actinomycetota</taxon>
        <taxon>Actinomycetes</taxon>
        <taxon>Micrococcales</taxon>
        <taxon>Intrasporangiaceae</taxon>
        <taxon>Janibacter</taxon>
    </lineage>
</organism>
<feature type="domain" description="Beta-lactamase-related" evidence="1">
    <location>
        <begin position="12"/>
        <end position="197"/>
    </location>
</feature>
<dbReference type="InterPro" id="IPR001466">
    <property type="entry name" value="Beta-lactam-related"/>
</dbReference>
<dbReference type="EMBL" id="JACBZX010000001">
    <property type="protein sequence ID" value="NYG36687.1"/>
    <property type="molecule type" value="Genomic_DNA"/>
</dbReference>
<dbReference type="PANTHER" id="PTHR46825">
    <property type="entry name" value="D-ALANYL-D-ALANINE-CARBOXYPEPTIDASE/ENDOPEPTIDASE AMPH"/>
    <property type="match status" value="1"/>
</dbReference>
<evidence type="ECO:0000313" key="3">
    <source>
        <dbReference type="Proteomes" id="UP000592181"/>
    </source>
</evidence>
<dbReference type="InterPro" id="IPR050491">
    <property type="entry name" value="AmpC-like"/>
</dbReference>
<dbReference type="Proteomes" id="UP000592181">
    <property type="component" value="Unassembled WGS sequence"/>
</dbReference>
<dbReference type="Pfam" id="PF00144">
    <property type="entry name" value="Beta-lactamase"/>
    <property type="match status" value="1"/>
</dbReference>
<reference evidence="2 3" key="1">
    <citation type="submission" date="2020-07" db="EMBL/GenBank/DDBJ databases">
        <title>Sequencing the genomes of 1000 actinobacteria strains.</title>
        <authorList>
            <person name="Klenk H.-P."/>
        </authorList>
    </citation>
    <scope>NUCLEOTIDE SEQUENCE [LARGE SCALE GENOMIC DNA]</scope>
    <source>
        <strain evidence="2 3">DSM 24723</strain>
    </source>
</reference>
<sequence length="226" mass="24351">MESFFEAAGSDFTEQELIDAALYLPWLGQPGTRYSYSNAGDVTLGMMLQEQTGQSVGRLLERRVFRPAGMTRTEYSTDARVPGAFLVGSTDTTEGNFTERGLSPTMFAASGAVTSSTRDLNRFSEALVTGRLLDPALVEQMTDTTGFGYGLGIYRIPDPCAPEGSDETLVGHDGASFGTLSMMFTSEDGSRQISVAVTRRSFSVPQTREQALKMQQAAAELMATAC</sequence>
<proteinExistence type="predicted"/>
<dbReference type="Gene3D" id="3.40.710.10">
    <property type="entry name" value="DD-peptidase/beta-lactamase superfamily"/>
    <property type="match status" value="1"/>
</dbReference>
<dbReference type="SUPFAM" id="SSF56601">
    <property type="entry name" value="beta-lactamase/transpeptidase-like"/>
    <property type="match status" value="1"/>
</dbReference>
<dbReference type="AlphaFoldDB" id="A0A852X2I3"/>
<dbReference type="InterPro" id="IPR012338">
    <property type="entry name" value="Beta-lactam/transpept-like"/>
</dbReference>
<comment type="caution">
    <text evidence="2">The sequence shown here is derived from an EMBL/GenBank/DDBJ whole genome shotgun (WGS) entry which is preliminary data.</text>
</comment>
<accession>A0A852X2I3</accession>
<dbReference type="PANTHER" id="PTHR46825:SF7">
    <property type="entry name" value="D-ALANYL-D-ALANINE CARBOXYPEPTIDASE"/>
    <property type="match status" value="1"/>
</dbReference>